<dbReference type="InterPro" id="IPR016162">
    <property type="entry name" value="Ald_DH_N"/>
</dbReference>
<reference evidence="8 9" key="1">
    <citation type="submission" date="2016-07" db="EMBL/GenBank/DDBJ databases">
        <title>Pervasive Adenine N6-methylation of Active Genes in Fungi.</title>
        <authorList>
            <consortium name="DOE Joint Genome Institute"/>
            <person name="Mondo S.J."/>
            <person name="Dannebaum R.O."/>
            <person name="Kuo R.C."/>
            <person name="Labutti K."/>
            <person name="Haridas S."/>
            <person name="Kuo A."/>
            <person name="Salamov A."/>
            <person name="Ahrendt S.R."/>
            <person name="Lipzen A."/>
            <person name="Sullivan W."/>
            <person name="Andreopoulos W.B."/>
            <person name="Clum A."/>
            <person name="Lindquist E."/>
            <person name="Daum C."/>
            <person name="Ramamoorthy G.K."/>
            <person name="Gryganskyi A."/>
            <person name="Culley D."/>
            <person name="Magnuson J.K."/>
            <person name="James T.Y."/>
            <person name="O'Malley M.A."/>
            <person name="Stajich J.E."/>
            <person name="Spatafora J.W."/>
            <person name="Visel A."/>
            <person name="Grigoriev I.V."/>
        </authorList>
    </citation>
    <scope>NUCLEOTIDE SEQUENCE [LARGE SCALE GENOMIC DNA]</scope>
    <source>
        <strain evidence="8 9">ATCC 12442</strain>
    </source>
</reference>
<dbReference type="InterPro" id="IPR016163">
    <property type="entry name" value="Ald_DH_C"/>
</dbReference>
<organism evidence="8 9">
    <name type="scientific">Linderina pennispora</name>
    <dbReference type="NCBI Taxonomy" id="61395"/>
    <lineage>
        <taxon>Eukaryota</taxon>
        <taxon>Fungi</taxon>
        <taxon>Fungi incertae sedis</taxon>
        <taxon>Zoopagomycota</taxon>
        <taxon>Kickxellomycotina</taxon>
        <taxon>Kickxellomycetes</taxon>
        <taxon>Kickxellales</taxon>
        <taxon>Kickxellaceae</taxon>
        <taxon>Linderina</taxon>
    </lineage>
</organism>
<dbReference type="RefSeq" id="XP_040747671.1">
    <property type="nucleotide sequence ID" value="XM_040886201.1"/>
</dbReference>
<dbReference type="FunFam" id="3.40.605.10:FF:000004">
    <property type="entry name" value="Aldehyde dehydrogenase"/>
    <property type="match status" value="1"/>
</dbReference>
<dbReference type="STRING" id="61395.A0A1Y1WLL3"/>
<dbReference type="Pfam" id="PF00171">
    <property type="entry name" value="Aldedh"/>
    <property type="match status" value="1"/>
</dbReference>
<name>A0A1Y1WLL3_9FUNG</name>
<dbReference type="Proteomes" id="UP000193922">
    <property type="component" value="Unassembled WGS sequence"/>
</dbReference>
<feature type="active site" evidence="4 5">
    <location>
        <position position="234"/>
    </location>
</feature>
<dbReference type="GO" id="GO:0004029">
    <property type="term" value="F:aldehyde dehydrogenase (NAD+) activity"/>
    <property type="evidence" value="ECO:0007669"/>
    <property type="project" value="TreeGrafter"/>
</dbReference>
<dbReference type="GO" id="GO:0005737">
    <property type="term" value="C:cytoplasm"/>
    <property type="evidence" value="ECO:0007669"/>
    <property type="project" value="TreeGrafter"/>
</dbReference>
<comment type="similarity">
    <text evidence="1 3 6">Belongs to the aldehyde dehydrogenase family.</text>
</comment>
<evidence type="ECO:0000259" key="7">
    <source>
        <dbReference type="Pfam" id="PF00171"/>
    </source>
</evidence>
<evidence type="ECO:0000313" key="8">
    <source>
        <dbReference type="EMBL" id="ORX74460.1"/>
    </source>
</evidence>
<dbReference type="SUPFAM" id="SSF53720">
    <property type="entry name" value="ALDH-like"/>
    <property type="match status" value="1"/>
</dbReference>
<feature type="active site" evidence="4">
    <location>
        <position position="269"/>
    </location>
</feature>
<evidence type="ECO:0000256" key="5">
    <source>
        <dbReference type="PROSITE-ProRule" id="PRU10007"/>
    </source>
</evidence>
<dbReference type="PROSITE" id="PS00687">
    <property type="entry name" value="ALDEHYDE_DEHYDR_GLU"/>
    <property type="match status" value="1"/>
</dbReference>
<keyword evidence="2 3" id="KW-0560">Oxidoreductase</keyword>
<accession>A0A1Y1WLL3</accession>
<evidence type="ECO:0000256" key="1">
    <source>
        <dbReference type="ARBA" id="ARBA00009986"/>
    </source>
</evidence>
<sequence>MNIEVASVYAYAGERQLTYTPLDAISTAVESMKASFSQGAMRDMSFRKQQLQSLLQGIRGHRHQLAAAVAADFSKPPTESEFYEIAPVIFEIGQFLKDIDKWARPDKYRLGSEQPVFLMSSMEVRKEPLGTVLIISPWNYPLRLILLPLIGALAAGNTVVLKPSELAPCTAVAVEDLVAQFLDPNVVCVVQGAAAETTELLRHRFDHFFFTGSGTVGRLVGKAAMEHLAGVTLELGGKSPAIVHHDVADLGPAAMRIMWSKLTTAGQTCVATDYVMVHRVVKDRFVQLCKNFIENAYTRTPHKSPDYARIINRRHWQRIMDLLSATTGTVLQVCDDRPDQSDRYIPPTLVDNVAFDDPLMVDELFAPVLPIITYDSLDEVLQFVNSRDQPLALYAFGSSKTTEFIFTNTRSGTAVANETMFVSAASNFPFGGVGASGIGRYMGKASFDTFSNHRTVLQAPLALPPPAIDSVRSPPFTGPENEWKQDAAGVAFPQNYWLRTTVLGRMFTFVPLWRLIDSVSTLASSLKYGRDMTKDNTDNV</sequence>
<dbReference type="Gene3D" id="3.40.605.10">
    <property type="entry name" value="Aldehyde Dehydrogenase, Chain A, domain 1"/>
    <property type="match status" value="1"/>
</dbReference>
<dbReference type="PANTHER" id="PTHR43570">
    <property type="entry name" value="ALDEHYDE DEHYDROGENASE"/>
    <property type="match status" value="1"/>
</dbReference>
<dbReference type="PROSITE" id="PS00070">
    <property type="entry name" value="ALDEHYDE_DEHYDR_CYS"/>
    <property type="match status" value="1"/>
</dbReference>
<gene>
    <name evidence="8" type="ORF">DL89DRAFT_264319</name>
</gene>
<evidence type="ECO:0000256" key="4">
    <source>
        <dbReference type="PIRSR" id="PIRSR036492-1"/>
    </source>
</evidence>
<dbReference type="InterPro" id="IPR016160">
    <property type="entry name" value="Ald_DH_CS_CYS"/>
</dbReference>
<feature type="domain" description="Aldehyde dehydrogenase" evidence="7">
    <location>
        <begin position="24"/>
        <end position="456"/>
    </location>
</feature>
<dbReference type="GeneID" id="63802849"/>
<evidence type="ECO:0000256" key="3">
    <source>
        <dbReference type="PIRNR" id="PIRNR036492"/>
    </source>
</evidence>
<keyword evidence="9" id="KW-1185">Reference proteome</keyword>
<dbReference type="OrthoDB" id="440325at2759"/>
<dbReference type="InterPro" id="IPR029510">
    <property type="entry name" value="Ald_DH_CS_GLU"/>
</dbReference>
<dbReference type="InterPro" id="IPR012394">
    <property type="entry name" value="Aldehyde_DH_NAD(P)"/>
</dbReference>
<proteinExistence type="inferred from homology"/>
<dbReference type="EMBL" id="MCFD01000001">
    <property type="protein sequence ID" value="ORX74460.1"/>
    <property type="molecule type" value="Genomic_DNA"/>
</dbReference>
<comment type="caution">
    <text evidence="8">The sequence shown here is derived from an EMBL/GenBank/DDBJ whole genome shotgun (WGS) entry which is preliminary data.</text>
</comment>
<dbReference type="InterPro" id="IPR015590">
    <property type="entry name" value="Aldehyde_DH_dom"/>
</dbReference>
<dbReference type="GO" id="GO:0006081">
    <property type="term" value="P:aldehyde metabolic process"/>
    <property type="evidence" value="ECO:0007669"/>
    <property type="project" value="InterPro"/>
</dbReference>
<evidence type="ECO:0000256" key="6">
    <source>
        <dbReference type="RuleBase" id="RU003345"/>
    </source>
</evidence>
<dbReference type="InterPro" id="IPR016161">
    <property type="entry name" value="Ald_DH/histidinol_DH"/>
</dbReference>
<protein>
    <recommendedName>
        <fullName evidence="3">Aldehyde dehydrogenase</fullName>
    </recommendedName>
</protein>
<dbReference type="AlphaFoldDB" id="A0A1Y1WLL3"/>
<evidence type="ECO:0000313" key="9">
    <source>
        <dbReference type="Proteomes" id="UP000193922"/>
    </source>
</evidence>
<dbReference type="Gene3D" id="3.40.309.10">
    <property type="entry name" value="Aldehyde Dehydrogenase, Chain A, domain 2"/>
    <property type="match status" value="1"/>
</dbReference>
<dbReference type="PIRSF" id="PIRSF036492">
    <property type="entry name" value="ALDH"/>
    <property type="match status" value="1"/>
</dbReference>
<dbReference type="PANTHER" id="PTHR43570:SF16">
    <property type="entry name" value="ALDEHYDE DEHYDROGENASE TYPE III, ISOFORM Q"/>
    <property type="match status" value="1"/>
</dbReference>
<evidence type="ECO:0000256" key="2">
    <source>
        <dbReference type="ARBA" id="ARBA00023002"/>
    </source>
</evidence>
<dbReference type="CDD" id="cd07087">
    <property type="entry name" value="ALDH_F3-13-14_CALDH-like"/>
    <property type="match status" value="1"/>
</dbReference>